<keyword evidence="3" id="KW-1185">Reference proteome</keyword>
<dbReference type="EMBL" id="JAATEJ010000004">
    <property type="protein sequence ID" value="NJP43470.1"/>
    <property type="molecule type" value="Genomic_DNA"/>
</dbReference>
<organism evidence="2 3">
    <name type="scientific">Actinacidiphila epipremni</name>
    <dbReference type="NCBI Taxonomy" id="2053013"/>
    <lineage>
        <taxon>Bacteria</taxon>
        <taxon>Bacillati</taxon>
        <taxon>Actinomycetota</taxon>
        <taxon>Actinomycetes</taxon>
        <taxon>Kitasatosporales</taxon>
        <taxon>Streptomycetaceae</taxon>
        <taxon>Actinacidiphila</taxon>
    </lineage>
</organism>
<feature type="domain" description="HTH cro/C1-type" evidence="1">
    <location>
        <begin position="24"/>
        <end position="77"/>
    </location>
</feature>
<dbReference type="InterPro" id="IPR043917">
    <property type="entry name" value="DUF5753"/>
</dbReference>
<dbReference type="InterPro" id="IPR001387">
    <property type="entry name" value="Cro/C1-type_HTH"/>
</dbReference>
<reference evidence="2 3" key="1">
    <citation type="submission" date="2020-03" db="EMBL/GenBank/DDBJ databases">
        <title>WGS of actinomycetes isolated from Thailand.</title>
        <authorList>
            <person name="Thawai C."/>
        </authorList>
    </citation>
    <scope>NUCLEOTIDE SEQUENCE [LARGE SCALE GENOMIC DNA]</scope>
    <source>
        <strain evidence="2 3">PRB2-1</strain>
    </source>
</reference>
<dbReference type="CDD" id="cd00093">
    <property type="entry name" value="HTH_XRE"/>
    <property type="match status" value="1"/>
</dbReference>
<evidence type="ECO:0000259" key="1">
    <source>
        <dbReference type="PROSITE" id="PS50943"/>
    </source>
</evidence>
<dbReference type="Pfam" id="PF19054">
    <property type="entry name" value="DUF5753"/>
    <property type="match status" value="1"/>
</dbReference>
<dbReference type="Pfam" id="PF13560">
    <property type="entry name" value="HTH_31"/>
    <property type="match status" value="1"/>
</dbReference>
<proteinExistence type="predicted"/>
<sequence>MAPRRRRLPRKKNPTPFESLGAQLARVRVARGYTQVRLAETVIISLAKLESIEQGRRPLTLDLAQELDQLLDTGGALEEGVQHLPDADSVIPTWALAYVDLEREAVAISSFENQVVPGLLQTEEYMRAVFRDDIPTLGEDEIELRVAARLSRQELLQRRIPPAASFILSEAILRDRIGGAAVWGAQLRHLRESAEVPGITIQILPLGRSTHAGLDGPFVLLETPEHEHLAYAETQRGSLLIHDPDEVSILAQKYAMLRTQALNPEETMGLLDQLLGEQ</sequence>
<dbReference type="PROSITE" id="PS50943">
    <property type="entry name" value="HTH_CROC1"/>
    <property type="match status" value="1"/>
</dbReference>
<dbReference type="SMART" id="SM00530">
    <property type="entry name" value="HTH_XRE"/>
    <property type="match status" value="1"/>
</dbReference>
<accession>A0ABX0ZKA3</accession>
<dbReference type="Proteomes" id="UP000734511">
    <property type="component" value="Unassembled WGS sequence"/>
</dbReference>
<protein>
    <submittedName>
        <fullName evidence="2">Helix-turn-helix domain-containing protein</fullName>
    </submittedName>
</protein>
<evidence type="ECO:0000313" key="2">
    <source>
        <dbReference type="EMBL" id="NJP43470.1"/>
    </source>
</evidence>
<name>A0ABX0ZKA3_9ACTN</name>
<dbReference type="InterPro" id="IPR010982">
    <property type="entry name" value="Lambda_DNA-bd_dom_sf"/>
</dbReference>
<dbReference type="SUPFAM" id="SSF47413">
    <property type="entry name" value="lambda repressor-like DNA-binding domains"/>
    <property type="match status" value="1"/>
</dbReference>
<evidence type="ECO:0000313" key="3">
    <source>
        <dbReference type="Proteomes" id="UP000734511"/>
    </source>
</evidence>
<gene>
    <name evidence="2" type="ORF">HCN08_08670</name>
</gene>
<dbReference type="Gene3D" id="1.10.260.40">
    <property type="entry name" value="lambda repressor-like DNA-binding domains"/>
    <property type="match status" value="1"/>
</dbReference>
<comment type="caution">
    <text evidence="2">The sequence shown here is derived from an EMBL/GenBank/DDBJ whole genome shotgun (WGS) entry which is preliminary data.</text>
</comment>
<dbReference type="RefSeq" id="WP_167982307.1">
    <property type="nucleotide sequence ID" value="NZ_JAATEJ010000004.1"/>
</dbReference>